<proteinExistence type="predicted"/>
<dbReference type="Pfam" id="PF13385">
    <property type="entry name" value="Laminin_G_3"/>
    <property type="match status" value="1"/>
</dbReference>
<dbReference type="Gene3D" id="2.60.120.200">
    <property type="match status" value="1"/>
</dbReference>
<dbReference type="GO" id="GO:0005975">
    <property type="term" value="P:carbohydrate metabolic process"/>
    <property type="evidence" value="ECO:0007669"/>
    <property type="project" value="UniProtKB-ARBA"/>
</dbReference>
<name>A0A4Q9FQ88_9FLAO</name>
<dbReference type="RefSeq" id="WP_130936374.1">
    <property type="nucleotide sequence ID" value="NZ_BMEE01000002.1"/>
</dbReference>
<evidence type="ECO:0008006" key="4">
    <source>
        <dbReference type="Google" id="ProtNLM"/>
    </source>
</evidence>
<dbReference type="InterPro" id="IPR013320">
    <property type="entry name" value="ConA-like_dom_sf"/>
</dbReference>
<evidence type="ECO:0000313" key="3">
    <source>
        <dbReference type="Proteomes" id="UP000292372"/>
    </source>
</evidence>
<keyword evidence="1" id="KW-0732">Signal</keyword>
<dbReference type="Proteomes" id="UP000292372">
    <property type="component" value="Unassembled WGS sequence"/>
</dbReference>
<feature type="signal peptide" evidence="1">
    <location>
        <begin position="1"/>
        <end position="21"/>
    </location>
</feature>
<dbReference type="InterPro" id="IPR028974">
    <property type="entry name" value="TSP_type-3_rpt"/>
</dbReference>
<accession>A0A4Q9FQ88</accession>
<dbReference type="SUPFAM" id="SSF49899">
    <property type="entry name" value="Concanavalin A-like lectins/glucanases"/>
    <property type="match status" value="1"/>
</dbReference>
<gene>
    <name evidence="2" type="ORF">EYD46_07030</name>
</gene>
<evidence type="ECO:0000313" key="2">
    <source>
        <dbReference type="EMBL" id="TBN16391.1"/>
    </source>
</evidence>
<dbReference type="EMBL" id="SIRS01000003">
    <property type="protein sequence ID" value="TBN16391.1"/>
    <property type="molecule type" value="Genomic_DNA"/>
</dbReference>
<feature type="chain" id="PRO_5020843524" description="LamG domain-containing protein" evidence="1">
    <location>
        <begin position="22"/>
        <end position="631"/>
    </location>
</feature>
<keyword evidence="3" id="KW-1185">Reference proteome</keyword>
<organism evidence="2 3">
    <name type="scientific">Hyunsoonleella pacifica</name>
    <dbReference type="NCBI Taxonomy" id="1080224"/>
    <lineage>
        <taxon>Bacteria</taxon>
        <taxon>Pseudomonadati</taxon>
        <taxon>Bacteroidota</taxon>
        <taxon>Flavobacteriia</taxon>
        <taxon>Flavobacteriales</taxon>
        <taxon>Flavobacteriaceae</taxon>
    </lineage>
</organism>
<dbReference type="GO" id="GO:0005509">
    <property type="term" value="F:calcium ion binding"/>
    <property type="evidence" value="ECO:0007669"/>
    <property type="project" value="InterPro"/>
</dbReference>
<dbReference type="PANTHER" id="PTHR10199:SF119">
    <property type="entry name" value="RE20510P"/>
    <property type="match status" value="1"/>
</dbReference>
<dbReference type="Gene3D" id="4.10.1080.10">
    <property type="entry name" value="TSP type-3 repeat"/>
    <property type="match status" value="2"/>
</dbReference>
<sequence>MKLKLLLSVLLLAFCVVLGNAQKKTKENAVKALSYQLEDSDKDGIANIIDLDDDNDGINDVDESFGKNPDADADKDGIINFKDPDFDALNIHNICKSLDRDNDGIPNHLDLDSDNDGILDNIEAQTSTGYVLPSHIVNVKTGICSNYNNGLKPIDTDGDGLFDYLDSDSDGDGTPDIQENGMANSISNSDKDLDGLDDIFEGRKKRDGYSINEEIENNLLPDSDNDLSFNGDLDYRDLYDVNPPEEAAIHFDGVNDYVSGKAMLSKFNETNTKGITLMGWVKNDIQDENASSSFLFGEDNALELKSVGSTLEVEGHFKTPFGRLHTVKFSRKYGLKKGIWRHIAVVIDFENDTADILIDGMWVHHQNLAYPGKQDIVGFYSEVTKTDEKFMMAKENNASGVYYTGSMDEIRLFNTILSDKEIKAIVFQEIKNDNGVLKGTITPHQIGLRNWKDLEMYYPMTAIVNAKIEDKSEKNNTATIHNMAALNPQTAPMPFTTKQDGFWYEKSTWLHGDKWAIPGDGRADNMSNSDENYTWGIYHIRNNVVFNGLSTLSEGIKTLNDFKAMALIVDKKNFESYDDVVFTIGDAKQDIQLEITDYLDVSGTLDLINNSLLIEIDTKFNDVLARESISQ</sequence>
<dbReference type="PANTHER" id="PTHR10199">
    <property type="entry name" value="THROMBOSPONDIN"/>
    <property type="match status" value="1"/>
</dbReference>
<reference evidence="2 3" key="1">
    <citation type="journal article" date="2015" name="Int. J. Syst. Evol. Microbiol.">
        <title>Hyunsoonleella pacifica sp. nov., isolated from seawater of South Pacific Gyre.</title>
        <authorList>
            <person name="Gao X."/>
            <person name="Zhang Z."/>
            <person name="Dai X."/>
            <person name="Zhang X.H."/>
        </authorList>
    </citation>
    <scope>NUCLEOTIDE SEQUENCE [LARGE SCALE GENOMIC DNA]</scope>
    <source>
        <strain evidence="2 3">SW033</strain>
    </source>
</reference>
<dbReference type="AlphaFoldDB" id="A0A4Q9FQ88"/>
<evidence type="ECO:0000256" key="1">
    <source>
        <dbReference type="SAM" id="SignalP"/>
    </source>
</evidence>
<dbReference type="GO" id="GO:0004553">
    <property type="term" value="F:hydrolase activity, hydrolyzing O-glycosyl compounds"/>
    <property type="evidence" value="ECO:0007669"/>
    <property type="project" value="UniProtKB-ARBA"/>
</dbReference>
<comment type="caution">
    <text evidence="2">The sequence shown here is derived from an EMBL/GenBank/DDBJ whole genome shotgun (WGS) entry which is preliminary data.</text>
</comment>
<protein>
    <recommendedName>
        <fullName evidence="4">LamG domain-containing protein</fullName>
    </recommendedName>
</protein>
<dbReference type="OrthoDB" id="2582440at2"/>